<dbReference type="Proteomes" id="UP000637359">
    <property type="component" value="Unassembled WGS sequence"/>
</dbReference>
<protein>
    <submittedName>
        <fullName evidence="2">GNAT family N-acetyltransferase</fullName>
    </submittedName>
</protein>
<dbReference type="GO" id="GO:0008999">
    <property type="term" value="F:protein-N-terminal-alanine acetyltransferase activity"/>
    <property type="evidence" value="ECO:0007669"/>
    <property type="project" value="TreeGrafter"/>
</dbReference>
<name>A0A923L953_9BACI</name>
<dbReference type="InterPro" id="IPR051531">
    <property type="entry name" value="N-acetyltransferase"/>
</dbReference>
<dbReference type="PANTHER" id="PTHR43792:SF9">
    <property type="entry name" value="RIBOSOMAL-PROTEIN-ALANINE ACETYLTRANSFERASE"/>
    <property type="match status" value="1"/>
</dbReference>
<dbReference type="EMBL" id="JACOOL010000020">
    <property type="protein sequence ID" value="MBC5638758.1"/>
    <property type="molecule type" value="Genomic_DNA"/>
</dbReference>
<reference evidence="2" key="1">
    <citation type="submission" date="2020-08" db="EMBL/GenBank/DDBJ databases">
        <title>Genome public.</title>
        <authorList>
            <person name="Liu C."/>
            <person name="Sun Q."/>
        </authorList>
    </citation>
    <scope>NUCLEOTIDE SEQUENCE</scope>
    <source>
        <strain evidence="2">BX22</strain>
    </source>
</reference>
<dbReference type="RefSeq" id="WP_186871450.1">
    <property type="nucleotide sequence ID" value="NZ_JACOOL010000020.1"/>
</dbReference>
<comment type="caution">
    <text evidence="2">The sequence shown here is derived from an EMBL/GenBank/DDBJ whole genome shotgun (WGS) entry which is preliminary data.</text>
</comment>
<dbReference type="InterPro" id="IPR000182">
    <property type="entry name" value="GNAT_dom"/>
</dbReference>
<dbReference type="GO" id="GO:0005737">
    <property type="term" value="C:cytoplasm"/>
    <property type="evidence" value="ECO:0007669"/>
    <property type="project" value="TreeGrafter"/>
</dbReference>
<organism evidence="2 3">
    <name type="scientific">Ornithinibacillus hominis</name>
    <dbReference type="NCBI Taxonomy" id="2763055"/>
    <lineage>
        <taxon>Bacteria</taxon>
        <taxon>Bacillati</taxon>
        <taxon>Bacillota</taxon>
        <taxon>Bacilli</taxon>
        <taxon>Bacillales</taxon>
        <taxon>Bacillaceae</taxon>
        <taxon>Ornithinibacillus</taxon>
    </lineage>
</organism>
<dbReference type="InterPro" id="IPR016181">
    <property type="entry name" value="Acyl_CoA_acyltransferase"/>
</dbReference>
<dbReference type="SUPFAM" id="SSF55729">
    <property type="entry name" value="Acyl-CoA N-acyltransferases (Nat)"/>
    <property type="match status" value="1"/>
</dbReference>
<proteinExistence type="predicted"/>
<keyword evidence="3" id="KW-1185">Reference proteome</keyword>
<dbReference type="PROSITE" id="PS51186">
    <property type="entry name" value="GNAT"/>
    <property type="match status" value="1"/>
</dbReference>
<sequence>MITELRTERLLLKKMEVSHSSSLFKIWSDPDVTKFMNINSFTDESQAIEMIEMLDMLYEESKAIRYSIFHLESNQIIGSCGYNSLDFENLKAEIGYEISKEYWGNGFASEAILTLVSYAFHNLNFNRIEAKIEPDNKNSIKLVEKLNFQFEGTLRRSERSKDTFIDLNMYSKLVTD</sequence>
<gene>
    <name evidence="2" type="ORF">H8S33_18470</name>
</gene>
<accession>A0A923L953</accession>
<dbReference type="AlphaFoldDB" id="A0A923L953"/>
<dbReference type="Pfam" id="PF13302">
    <property type="entry name" value="Acetyltransf_3"/>
    <property type="match status" value="1"/>
</dbReference>
<dbReference type="PANTHER" id="PTHR43792">
    <property type="entry name" value="GNAT FAMILY, PUTATIVE (AFU_ORTHOLOGUE AFUA_3G00765)-RELATED-RELATED"/>
    <property type="match status" value="1"/>
</dbReference>
<dbReference type="Gene3D" id="3.40.630.30">
    <property type="match status" value="1"/>
</dbReference>
<evidence type="ECO:0000313" key="3">
    <source>
        <dbReference type="Proteomes" id="UP000637359"/>
    </source>
</evidence>
<evidence type="ECO:0000259" key="1">
    <source>
        <dbReference type="PROSITE" id="PS51186"/>
    </source>
</evidence>
<feature type="domain" description="N-acetyltransferase" evidence="1">
    <location>
        <begin position="22"/>
        <end position="174"/>
    </location>
</feature>
<evidence type="ECO:0000313" key="2">
    <source>
        <dbReference type="EMBL" id="MBC5638758.1"/>
    </source>
</evidence>